<dbReference type="InterPro" id="IPR050640">
    <property type="entry name" value="Bact_2-comp_sensor_kinase"/>
</dbReference>
<dbReference type="InterPro" id="IPR029016">
    <property type="entry name" value="GAF-like_dom_sf"/>
</dbReference>
<comment type="caution">
    <text evidence="6">The sequence shown here is derived from an EMBL/GenBank/DDBJ whole genome shotgun (WGS) entry which is preliminary data.</text>
</comment>
<dbReference type="Proteomes" id="UP001332931">
    <property type="component" value="Unassembled WGS sequence"/>
</dbReference>
<dbReference type="GO" id="GO:0016301">
    <property type="term" value="F:kinase activity"/>
    <property type="evidence" value="ECO:0007669"/>
    <property type="project" value="UniProtKB-KW"/>
</dbReference>
<dbReference type="InterPro" id="IPR036890">
    <property type="entry name" value="HATPase_C_sf"/>
</dbReference>
<dbReference type="InterPro" id="IPR003594">
    <property type="entry name" value="HATPase_dom"/>
</dbReference>
<organism evidence="6 7">
    <name type="scientific">Olsenella absiana</name>
    <dbReference type="NCBI Taxonomy" id="3115222"/>
    <lineage>
        <taxon>Bacteria</taxon>
        <taxon>Bacillati</taxon>
        <taxon>Actinomycetota</taxon>
        <taxon>Coriobacteriia</taxon>
        <taxon>Coriobacteriales</taxon>
        <taxon>Atopobiaceae</taxon>
        <taxon>Olsenella</taxon>
    </lineage>
</organism>
<keyword evidence="6" id="KW-0808">Transferase</keyword>
<keyword evidence="6" id="KW-0418">Kinase</keyword>
<dbReference type="Gene3D" id="3.30.450.40">
    <property type="match status" value="1"/>
</dbReference>
<dbReference type="Pfam" id="PF13185">
    <property type="entry name" value="GAF_2"/>
    <property type="match status" value="1"/>
</dbReference>
<gene>
    <name evidence="6" type="ORF">VXJ25_05930</name>
</gene>
<feature type="domain" description="GAF" evidence="5">
    <location>
        <begin position="71"/>
        <end position="234"/>
    </location>
</feature>
<dbReference type="PANTHER" id="PTHR34220">
    <property type="entry name" value="SENSOR HISTIDINE KINASE YPDA"/>
    <property type="match status" value="1"/>
</dbReference>
<feature type="transmembrane region" description="Helical" evidence="4">
    <location>
        <begin position="12"/>
        <end position="32"/>
    </location>
</feature>
<comment type="catalytic activity">
    <reaction evidence="1">
        <text>ATP + protein L-histidine = ADP + protein N-phospho-L-histidine.</text>
        <dbReference type="EC" id="2.7.13.3"/>
    </reaction>
</comment>
<dbReference type="SMART" id="SM00065">
    <property type="entry name" value="GAF"/>
    <property type="match status" value="1"/>
</dbReference>
<dbReference type="SUPFAM" id="SSF55874">
    <property type="entry name" value="ATPase domain of HSP90 chaperone/DNA topoisomerase II/histidine kinase"/>
    <property type="match status" value="1"/>
</dbReference>
<dbReference type="InterPro" id="IPR003018">
    <property type="entry name" value="GAF"/>
</dbReference>
<name>A0ABU7RA97_9ACTN</name>
<proteinExistence type="predicted"/>
<evidence type="ECO:0000256" key="1">
    <source>
        <dbReference type="ARBA" id="ARBA00000085"/>
    </source>
</evidence>
<evidence type="ECO:0000313" key="7">
    <source>
        <dbReference type="Proteomes" id="UP001332931"/>
    </source>
</evidence>
<dbReference type="Gene3D" id="3.30.565.10">
    <property type="entry name" value="Histidine kinase-like ATPase, C-terminal domain"/>
    <property type="match status" value="1"/>
</dbReference>
<dbReference type="EMBL" id="JAZGJQ010000005">
    <property type="protein sequence ID" value="MEE6147527.1"/>
    <property type="molecule type" value="Genomic_DNA"/>
</dbReference>
<keyword evidence="4" id="KW-0812">Transmembrane</keyword>
<dbReference type="EC" id="2.7.13.3" evidence="2"/>
<dbReference type="InterPro" id="IPR010559">
    <property type="entry name" value="Sig_transdc_His_kin_internal"/>
</dbReference>
<dbReference type="SUPFAM" id="SSF55781">
    <property type="entry name" value="GAF domain-like"/>
    <property type="match status" value="1"/>
</dbReference>
<dbReference type="Pfam" id="PF06580">
    <property type="entry name" value="His_kinase"/>
    <property type="match status" value="1"/>
</dbReference>
<dbReference type="PANTHER" id="PTHR34220:SF7">
    <property type="entry name" value="SENSOR HISTIDINE KINASE YPDA"/>
    <property type="match status" value="1"/>
</dbReference>
<evidence type="ECO:0000259" key="5">
    <source>
        <dbReference type="SMART" id="SM00065"/>
    </source>
</evidence>
<dbReference type="Pfam" id="PF02518">
    <property type="entry name" value="HATPase_c"/>
    <property type="match status" value="1"/>
</dbReference>
<evidence type="ECO:0000256" key="4">
    <source>
        <dbReference type="SAM" id="Phobius"/>
    </source>
</evidence>
<protein>
    <recommendedName>
        <fullName evidence="2">histidine kinase</fullName>
        <ecNumber evidence="2">2.7.13.3</ecNumber>
    </recommendedName>
</protein>
<keyword evidence="3" id="KW-0902">Two-component regulatory system</keyword>
<keyword evidence="7" id="KW-1185">Reference proteome</keyword>
<evidence type="ECO:0000256" key="3">
    <source>
        <dbReference type="ARBA" id="ARBA00023012"/>
    </source>
</evidence>
<evidence type="ECO:0000313" key="6">
    <source>
        <dbReference type="EMBL" id="MEE6147527.1"/>
    </source>
</evidence>
<keyword evidence="4" id="KW-1133">Transmembrane helix</keyword>
<sequence length="460" mass="49185">MRARLTEHSGTLALVVSVAVAVSMLLLLSWGISTGNLVAAMVSGAFLAIDIVLSGSVVMVPDNLRSQATERTLRLASSTLAHMRDGLTPENCTAVCQLLLPETQACAISMTDTESVLAFVGDAVSRTHVGSPNTAPTEEVLRSGRMETFSSRDLTERAAREDAKGPARGRSYTVDGYPAGIIVPLVVSEKPVGTLKLYYHTARQIDRTQLRIARGLADLLSTQLTAYELDQQAELTAKAEVKALQAQINPHFLFNTLNTIASLTRTDPARARDLLRQFAVFYRRTLESSESLIPLSQELEQTRRYLGIEKARFGEARIVESEHVGPGLGDVMVPGFLIQPIVENSVRHAMRDDGPLHIDIHVALDGDDVLIAVADDGLGMEQEVADSLAAEPRPAVGGQGLGGGQGAGIALWNVSERLKRFFGAGSGLEILSKVGEGTCVTLRLAGAAPKEGFDEGVLLA</sequence>
<feature type="transmembrane region" description="Helical" evidence="4">
    <location>
        <begin position="38"/>
        <end position="61"/>
    </location>
</feature>
<keyword evidence="4" id="KW-0472">Membrane</keyword>
<dbReference type="RefSeq" id="WP_330958295.1">
    <property type="nucleotide sequence ID" value="NZ_JAZGJQ010000005.1"/>
</dbReference>
<dbReference type="InterPro" id="IPR004358">
    <property type="entry name" value="Sig_transdc_His_kin-like_C"/>
</dbReference>
<dbReference type="PRINTS" id="PR00344">
    <property type="entry name" value="BCTRLSENSOR"/>
</dbReference>
<accession>A0ABU7RA97</accession>
<evidence type="ECO:0000256" key="2">
    <source>
        <dbReference type="ARBA" id="ARBA00012438"/>
    </source>
</evidence>
<reference evidence="6 7" key="1">
    <citation type="submission" date="2024-01" db="EMBL/GenBank/DDBJ databases">
        <title>Description of Olsenella sp. nov., isolated from pig feces.</title>
        <authorList>
            <person name="Chang Y.-H."/>
        </authorList>
    </citation>
    <scope>NUCLEOTIDE SEQUENCE [LARGE SCALE GENOMIC DNA]</scope>
    <source>
        <strain evidence="6 7">YH-ols2223</strain>
    </source>
</reference>